<keyword evidence="3" id="KW-0732">Signal</keyword>
<evidence type="ECO:0000256" key="2">
    <source>
        <dbReference type="ARBA" id="ARBA00022525"/>
    </source>
</evidence>
<evidence type="ECO:0000256" key="1">
    <source>
        <dbReference type="ARBA" id="ARBA00004613"/>
    </source>
</evidence>
<dbReference type="NCBIfam" id="NF033679">
    <property type="entry name" value="DNRLRE_dom"/>
    <property type="match status" value="1"/>
</dbReference>
<dbReference type="RefSeq" id="WP_349221112.1">
    <property type="nucleotide sequence ID" value="NZ_JBBMFD010000047.1"/>
</dbReference>
<proteinExistence type="predicted"/>
<keyword evidence="6" id="KW-1185">Reference proteome</keyword>
<dbReference type="EMBL" id="JBBMFD010000047">
    <property type="protein sequence ID" value="MEQ2441803.1"/>
    <property type="molecule type" value="Genomic_DNA"/>
</dbReference>
<feature type="domain" description="Carbohydrate-binding module family 96" evidence="4">
    <location>
        <begin position="215"/>
        <end position="347"/>
    </location>
</feature>
<gene>
    <name evidence="5" type="ORF">WMO26_13275</name>
</gene>
<evidence type="ECO:0000313" key="5">
    <source>
        <dbReference type="EMBL" id="MEQ2441803.1"/>
    </source>
</evidence>
<protein>
    <submittedName>
        <fullName evidence="5">DNRLRE domain-containing protein</fullName>
    </submittedName>
</protein>
<dbReference type="Pfam" id="PF24517">
    <property type="entry name" value="CBM96"/>
    <property type="match status" value="1"/>
</dbReference>
<feature type="non-terminal residue" evidence="5">
    <location>
        <position position="443"/>
    </location>
</feature>
<dbReference type="Proteomes" id="UP001489509">
    <property type="component" value="Unassembled WGS sequence"/>
</dbReference>
<accession>A0ABV1E3B7</accession>
<dbReference type="InterPro" id="IPR055372">
    <property type="entry name" value="CBM96"/>
</dbReference>
<keyword evidence="2" id="KW-0964">Secreted</keyword>
<organism evidence="5 6">
    <name type="scientific">Solibaculum intestinale</name>
    <dbReference type="NCBI Taxonomy" id="3133165"/>
    <lineage>
        <taxon>Bacteria</taxon>
        <taxon>Bacillati</taxon>
        <taxon>Bacillota</taxon>
        <taxon>Clostridia</taxon>
        <taxon>Eubacteriales</taxon>
        <taxon>Oscillospiraceae</taxon>
        <taxon>Solibaculum</taxon>
    </lineage>
</organism>
<evidence type="ECO:0000256" key="3">
    <source>
        <dbReference type="ARBA" id="ARBA00022729"/>
    </source>
</evidence>
<comment type="subcellular location">
    <subcellularLocation>
        <location evidence="1">Secreted</location>
    </subcellularLocation>
</comment>
<evidence type="ECO:0000259" key="4">
    <source>
        <dbReference type="Pfam" id="PF24517"/>
    </source>
</evidence>
<sequence>MKFTKKRDHKRLVTLDDGDYQLSWGFENAQKSGGNKDILVTEPVTALSDKSEEIPVTQEEIHAYNQKKMGVSKNQSEALYEDVYPNIDVQYIVTGKTVKENIILNDKSAAGQAISFHIRHNRMHIRAEEDGSLSLVENAAPQDVIYTLAAPYMVDANGEISRDVRFEVEPGKNIHESVVRVIADQEWLNASERAYPVVIDPIAETSKDSRNIYESYIYLANPNDNSGYLSDNVFVGCDSAKGETQTYLKFADLPNLDQGALITKAELNIYQYNYDCPDGQPMNIMAHENMGDWGDGLTWNYCPDRSDWILDYETVSNSTNGYPLSFDITKAVRKWYNGQNYGIMLRREDELNGRLACVELIGSDFDLSGGISEMVLPSGIFWYKNTWGMEDYWNYHSQMANRSGSGHINIFNGNLVYTIGDTATSGSRLPVGVNHVYNANDRG</sequence>
<name>A0ABV1E3B7_9FIRM</name>
<comment type="caution">
    <text evidence="5">The sequence shown here is derived from an EMBL/GenBank/DDBJ whole genome shotgun (WGS) entry which is preliminary data.</text>
</comment>
<dbReference type="Gene3D" id="2.60.120.970">
    <property type="match status" value="1"/>
</dbReference>
<evidence type="ECO:0000313" key="6">
    <source>
        <dbReference type="Proteomes" id="UP001489509"/>
    </source>
</evidence>
<reference evidence="5 6" key="1">
    <citation type="submission" date="2024-03" db="EMBL/GenBank/DDBJ databases">
        <title>Human intestinal bacterial collection.</title>
        <authorList>
            <person name="Pauvert C."/>
            <person name="Hitch T.C.A."/>
            <person name="Clavel T."/>
        </authorList>
    </citation>
    <scope>NUCLEOTIDE SEQUENCE [LARGE SCALE GENOMIC DNA]</scope>
    <source>
        <strain evidence="5 6">CLA-JM-H44</strain>
    </source>
</reference>